<feature type="transmembrane region" description="Helical" evidence="10">
    <location>
        <begin position="637"/>
        <end position="657"/>
    </location>
</feature>
<dbReference type="InterPro" id="IPR027417">
    <property type="entry name" value="P-loop_NTPase"/>
</dbReference>
<evidence type="ECO:0000256" key="6">
    <source>
        <dbReference type="ARBA" id="ARBA00022840"/>
    </source>
</evidence>
<dbReference type="InterPro" id="IPR017871">
    <property type="entry name" value="ABC_transporter-like_CS"/>
</dbReference>
<feature type="transmembrane region" description="Helical" evidence="10">
    <location>
        <begin position="1173"/>
        <end position="1192"/>
    </location>
</feature>
<dbReference type="RefSeq" id="XP_013273991.1">
    <property type="nucleotide sequence ID" value="XM_013418537.1"/>
</dbReference>
<feature type="domain" description="ABC transporter" evidence="11">
    <location>
        <begin position="826"/>
        <end position="1075"/>
    </location>
</feature>
<dbReference type="InterPro" id="IPR013525">
    <property type="entry name" value="ABC2_TM"/>
</dbReference>
<keyword evidence="5" id="KW-0547">Nucleotide-binding</keyword>
<dbReference type="FunFam" id="3.40.50.300:FF:000054">
    <property type="entry name" value="ABC multidrug transporter atrF"/>
    <property type="match status" value="1"/>
</dbReference>
<dbReference type="PROSITE" id="PS00211">
    <property type="entry name" value="ABC_TRANSPORTER_1"/>
    <property type="match status" value="1"/>
</dbReference>
<dbReference type="GO" id="GO:0016020">
    <property type="term" value="C:membrane"/>
    <property type="evidence" value="ECO:0007669"/>
    <property type="project" value="UniProtKB-SubCell"/>
</dbReference>
<feature type="transmembrane region" description="Helical" evidence="10">
    <location>
        <begin position="1321"/>
        <end position="1339"/>
    </location>
</feature>
<evidence type="ECO:0000256" key="10">
    <source>
        <dbReference type="SAM" id="Phobius"/>
    </source>
</evidence>
<evidence type="ECO:0000256" key="1">
    <source>
        <dbReference type="ARBA" id="ARBA00004141"/>
    </source>
</evidence>
<dbReference type="CDD" id="cd03232">
    <property type="entry name" value="ABCG_PDR_domain2"/>
    <property type="match status" value="1"/>
</dbReference>
<evidence type="ECO:0000259" key="11">
    <source>
        <dbReference type="PROSITE" id="PS50893"/>
    </source>
</evidence>
<evidence type="ECO:0000256" key="4">
    <source>
        <dbReference type="ARBA" id="ARBA00022692"/>
    </source>
</evidence>
<dbReference type="InterPro" id="IPR003593">
    <property type="entry name" value="AAA+_ATPase"/>
</dbReference>
<evidence type="ECO:0000313" key="13">
    <source>
        <dbReference type="Proteomes" id="UP000053617"/>
    </source>
</evidence>
<dbReference type="GeneID" id="25292902"/>
<feature type="transmembrane region" description="Helical" evidence="10">
    <location>
        <begin position="1293"/>
        <end position="1314"/>
    </location>
</feature>
<feature type="transmembrane region" description="Helical" evidence="10">
    <location>
        <begin position="495"/>
        <end position="516"/>
    </location>
</feature>
<reference evidence="12 13" key="1">
    <citation type="submission" date="2015-01" db="EMBL/GenBank/DDBJ databases">
        <title>The Genome Sequence of Rhinocladiella mackenzie CBS 650.93.</title>
        <authorList>
            <consortium name="The Broad Institute Genomics Platform"/>
            <person name="Cuomo C."/>
            <person name="de Hoog S."/>
            <person name="Gorbushina A."/>
            <person name="Stielow B."/>
            <person name="Teixiera M."/>
            <person name="Abouelleil A."/>
            <person name="Chapman S.B."/>
            <person name="Priest M."/>
            <person name="Young S.K."/>
            <person name="Wortman J."/>
            <person name="Nusbaum C."/>
            <person name="Birren B."/>
        </authorList>
    </citation>
    <scope>NUCLEOTIDE SEQUENCE [LARGE SCALE GENOMIC DNA]</scope>
    <source>
        <strain evidence="12 13">CBS 650.93</strain>
    </source>
</reference>
<feature type="transmembrane region" description="Helical" evidence="10">
    <location>
        <begin position="747"/>
        <end position="768"/>
    </location>
</feature>
<dbReference type="Pfam" id="PF00005">
    <property type="entry name" value="ABC_tran"/>
    <property type="match status" value="2"/>
</dbReference>
<keyword evidence="7 10" id="KW-1133">Transmembrane helix</keyword>
<dbReference type="GO" id="GO:0005524">
    <property type="term" value="F:ATP binding"/>
    <property type="evidence" value="ECO:0007669"/>
    <property type="project" value="UniProtKB-KW"/>
</dbReference>
<dbReference type="Gene3D" id="3.40.50.300">
    <property type="entry name" value="P-loop containing nucleotide triphosphate hydrolases"/>
    <property type="match status" value="2"/>
</dbReference>
<dbReference type="HOGENOM" id="CLU_000604_35_0_1"/>
<feature type="region of interest" description="Disordered" evidence="9">
    <location>
        <begin position="1"/>
        <end position="73"/>
    </location>
</feature>
<feature type="compositionally biased region" description="Polar residues" evidence="9">
    <location>
        <begin position="1"/>
        <end position="11"/>
    </location>
</feature>
<feature type="transmembrane region" description="Helical" evidence="10">
    <location>
        <begin position="1442"/>
        <end position="1463"/>
    </location>
</feature>
<feature type="domain" description="ABC transporter" evidence="11">
    <location>
        <begin position="136"/>
        <end position="385"/>
    </location>
</feature>
<sequence length="1494" mass="167704">MNDNTPDQYSNESKDAAVVDGQVASPDHRGLSREPGSDRFSDEKSKNHGGYPTAKNDRQKPPNPANPDISTSDESLGVERLHHNLREMSQLLQSQNLPEMSSRSSIMFANLCARQARTGTYAQPTLGSIFRTPVTLATSLLSRQRKPERIILQDVSGVVREGEMLLVLGRPNNVVSTFLKILGGQIKGSLRVNGEIKYNGVDINTFMARFRGDSVYTPDVDVHFPHLLVSNTLDFASETKTPRANLEGRARSQLMRSMTNIYTNLLGLQHTLDTKVGDEYVHGISGGERKRVSLAEALATRSSVTIWDNPTHGLDSSTSLEFIRVIRAMTRISHKTMIVALYQAGENLIKEFDKVTLLYCGSQIFFGTVTDAKRYFEDMGFVCHPQQTTADFLTAITDPTARRARDGWELRVPRSPDDFVRLWKESSHYRQLQKDLQTYTEDLSDENVELEKYEAYHSITKSKHQRQRSIYATDIPTQFSANLQRAFFRFIGDKAFLGAMVFSAIYMSLIMGSLFFDTSNSTNGFFSKGGALFFAILFNALQTLAEIGTLYGQRPIINRQKAYAMYHPFVDALASLLVEWPYKIVSVSAFDIVVYFMVGLKRDAGAFFILWLTTYLGTLTMSAYFRSIAAVTKAPESAIGVAGVSVLVFAIYTGYLIPKPSMHPWFKWITYINPLAYAFEILIANEFHDTWAPCASLVPSGPGYQNVSPENQVCAVTGSRPGQAHVSGDDYIETSFDYHYSHVWRNIGILGAFLCGLIAIFALATEFISSSSHHSEERLYYRRGHEPAQPERMTPDEEMIDGYKEQRTQTALTETNTNTSEIKDFVKSRNVFSWEDITYDITLPDGSSRRLLDKMTGYVKPGTLTALMGESGAGKTTLLRVLAERVNTGVVGGQCLVNGSPPGRSFRRMTGYVQQQDVHLSSATVREALQFSAKLRQPREVSLAEKLDYVEKVIEMLEMQDFAEAIIGTPGNGLNIEQRKRTTIAVELVAKPEILLFLDEPTSGLDSLSAWSIVRLLRKLADSGQGILCTIHQPSSIVFEQFDRLLLLARGGKPVYFGEIGRHAQTVIRYFEWNGGTPCPPESNPAEYILDVTGAGVNTGSEPKWDEIWMKSEEHRQVLQDIETLQNKYATDQEAVQARNGVFDGGFAESWWTQYRAVQSRLYLHFWRTPQYVISKIMVNVLTGLFLGFTFYKEDNSVQGLQNKLFAAFTSCIIAMPLMHQLQPQFFSLASLFTARERPSNMYHWSTFVLSSLISEVSFNLLTGTLFFFPWYFGIGFSRDWPGSDTASRGVYIWLQVMAFEMWFSTFAIAIGSLAPNAQTASALATLFASFVVAFNGVLQPLSQLPEFWHFMYHLTPYTYLLGGVVSTTLHGVRIVCEPKEINIFQPPTGQTCGEYAGAFAHVSGQLFNPDSTSDCEYCRYATGDQYLETRNMYYSEHWRNLGIMLAYVVFNAGIAFIIFYLAKVATFHVRRSILSLMKNKKNSPTETTASLKA</sequence>
<dbReference type="InterPro" id="IPR003439">
    <property type="entry name" value="ABC_transporter-like_ATP-bd"/>
</dbReference>
<comment type="similarity">
    <text evidence="2">Belongs to the ABC transporter superfamily. ABCG family. PDR (TC 3.A.1.205) subfamily.</text>
</comment>
<evidence type="ECO:0000256" key="7">
    <source>
        <dbReference type="ARBA" id="ARBA00022989"/>
    </source>
</evidence>
<protein>
    <recommendedName>
        <fullName evidence="11">ABC transporter domain-containing protein</fullName>
    </recommendedName>
</protein>
<dbReference type="SUPFAM" id="SSF52540">
    <property type="entry name" value="P-loop containing nucleoside triphosphate hydrolases"/>
    <property type="match status" value="2"/>
</dbReference>
<keyword evidence="13" id="KW-1185">Reference proteome</keyword>
<dbReference type="PANTHER" id="PTHR19241">
    <property type="entry name" value="ATP-BINDING CASSETTE TRANSPORTER"/>
    <property type="match status" value="1"/>
</dbReference>
<dbReference type="InterPro" id="IPR034003">
    <property type="entry name" value="ABCG_PDR_2"/>
</dbReference>
<gene>
    <name evidence="12" type="ORF">Z518_04831</name>
</gene>
<dbReference type="EMBL" id="KN847477">
    <property type="protein sequence ID" value="KIX06855.1"/>
    <property type="molecule type" value="Genomic_DNA"/>
</dbReference>
<feature type="transmembrane region" description="Helical" evidence="10">
    <location>
        <begin position="1243"/>
        <end position="1273"/>
    </location>
</feature>
<dbReference type="InterPro" id="IPR010929">
    <property type="entry name" value="PDR_CDR_ABC"/>
</dbReference>
<comment type="subcellular location">
    <subcellularLocation>
        <location evidence="1">Membrane</location>
        <topology evidence="1">Multi-pass membrane protein</topology>
    </subcellularLocation>
</comment>
<name>A0A0D2JCL6_9EURO</name>
<feature type="transmembrane region" description="Helical" evidence="10">
    <location>
        <begin position="531"/>
        <end position="551"/>
    </location>
</feature>
<dbReference type="InterPro" id="IPR043926">
    <property type="entry name" value="ABCG_dom"/>
</dbReference>
<dbReference type="SMART" id="SM00382">
    <property type="entry name" value="AAA"/>
    <property type="match status" value="2"/>
</dbReference>
<feature type="transmembrane region" description="Helical" evidence="10">
    <location>
        <begin position="1204"/>
        <end position="1222"/>
    </location>
</feature>
<organism evidence="12 13">
    <name type="scientific">Rhinocladiella mackenziei CBS 650.93</name>
    <dbReference type="NCBI Taxonomy" id="1442369"/>
    <lineage>
        <taxon>Eukaryota</taxon>
        <taxon>Fungi</taxon>
        <taxon>Dikarya</taxon>
        <taxon>Ascomycota</taxon>
        <taxon>Pezizomycotina</taxon>
        <taxon>Eurotiomycetes</taxon>
        <taxon>Chaetothyriomycetidae</taxon>
        <taxon>Chaetothyriales</taxon>
        <taxon>Herpotrichiellaceae</taxon>
        <taxon>Rhinocladiella</taxon>
    </lineage>
</organism>
<keyword evidence="4 10" id="KW-0812">Transmembrane</keyword>
<dbReference type="Pfam" id="PF01061">
    <property type="entry name" value="ABC2_membrane"/>
    <property type="match status" value="2"/>
</dbReference>
<feature type="compositionally biased region" description="Basic and acidic residues" evidence="9">
    <location>
        <begin position="26"/>
        <end position="46"/>
    </location>
</feature>
<dbReference type="PROSITE" id="PS50893">
    <property type="entry name" value="ABC_TRANSPORTER_2"/>
    <property type="match status" value="2"/>
</dbReference>
<keyword evidence="6" id="KW-0067">ATP-binding</keyword>
<evidence type="ECO:0000256" key="2">
    <source>
        <dbReference type="ARBA" id="ARBA00006012"/>
    </source>
</evidence>
<accession>A0A0D2JCL6</accession>
<feature type="transmembrane region" description="Helical" evidence="10">
    <location>
        <begin position="604"/>
        <end position="625"/>
    </location>
</feature>
<dbReference type="Pfam" id="PF06422">
    <property type="entry name" value="PDR_CDR"/>
    <property type="match status" value="2"/>
</dbReference>
<evidence type="ECO:0000256" key="5">
    <source>
        <dbReference type="ARBA" id="ARBA00022741"/>
    </source>
</evidence>
<dbReference type="GO" id="GO:0016887">
    <property type="term" value="F:ATP hydrolysis activity"/>
    <property type="evidence" value="ECO:0007669"/>
    <property type="project" value="InterPro"/>
</dbReference>
<dbReference type="GO" id="GO:0140359">
    <property type="term" value="F:ABC-type transporter activity"/>
    <property type="evidence" value="ECO:0007669"/>
    <property type="project" value="InterPro"/>
</dbReference>
<dbReference type="Proteomes" id="UP000053617">
    <property type="component" value="Unassembled WGS sequence"/>
</dbReference>
<feature type="transmembrane region" description="Helical" evidence="10">
    <location>
        <begin position="572"/>
        <end position="598"/>
    </location>
</feature>
<keyword evidence="3" id="KW-0813">Transport</keyword>
<evidence type="ECO:0000256" key="3">
    <source>
        <dbReference type="ARBA" id="ARBA00022448"/>
    </source>
</evidence>
<dbReference type="STRING" id="1442369.A0A0D2JCL6"/>
<keyword evidence="8 10" id="KW-0472">Membrane</keyword>
<dbReference type="CDD" id="cd03233">
    <property type="entry name" value="ABCG_PDR_domain1"/>
    <property type="match status" value="1"/>
</dbReference>
<dbReference type="InterPro" id="IPR034001">
    <property type="entry name" value="ABCG_PDR_1"/>
</dbReference>
<proteinExistence type="inferred from homology"/>
<dbReference type="VEuPathDB" id="FungiDB:Z518_04831"/>
<dbReference type="Pfam" id="PF19055">
    <property type="entry name" value="ABC2_membrane_7"/>
    <property type="match status" value="1"/>
</dbReference>
<evidence type="ECO:0000256" key="9">
    <source>
        <dbReference type="SAM" id="MobiDB-lite"/>
    </source>
</evidence>
<evidence type="ECO:0000256" key="8">
    <source>
        <dbReference type="ARBA" id="ARBA00023136"/>
    </source>
</evidence>
<dbReference type="OrthoDB" id="245989at2759"/>
<evidence type="ECO:0000313" key="12">
    <source>
        <dbReference type="EMBL" id="KIX06855.1"/>
    </source>
</evidence>